<dbReference type="PATRIC" id="fig|1502723.3.peg.608"/>
<dbReference type="Pfam" id="PF13936">
    <property type="entry name" value="HTH_38"/>
    <property type="match status" value="1"/>
</dbReference>
<dbReference type="InterPro" id="IPR025246">
    <property type="entry name" value="IS30-like_HTH"/>
</dbReference>
<dbReference type="RefSeq" id="WP_044884567.1">
    <property type="nucleotide sequence ID" value="NZ_JYFN01000011.1"/>
</dbReference>
<feature type="domain" description="Transposase IS30-like HTH" evidence="2">
    <location>
        <begin position="23"/>
        <end position="51"/>
    </location>
</feature>
<proteinExistence type="predicted"/>
<organism evidence="3 4">
    <name type="scientific">Frankia torreyi</name>
    <dbReference type="NCBI Taxonomy" id="1856"/>
    <lineage>
        <taxon>Bacteria</taxon>
        <taxon>Bacillati</taxon>
        <taxon>Actinomycetota</taxon>
        <taxon>Actinomycetes</taxon>
        <taxon>Frankiales</taxon>
        <taxon>Frankiaceae</taxon>
        <taxon>Frankia</taxon>
    </lineage>
</organism>
<dbReference type="EMBL" id="JYFN01000011">
    <property type="protein sequence ID" value="KJE23695.1"/>
    <property type="molecule type" value="Genomic_DNA"/>
</dbReference>
<gene>
    <name evidence="3" type="ORF">FF36_01880</name>
</gene>
<feature type="region of interest" description="Disordered" evidence="1">
    <location>
        <begin position="1"/>
        <end position="20"/>
    </location>
</feature>
<name>A0A0D8BHZ0_9ACTN</name>
<accession>A0A0D8BHZ0</accession>
<dbReference type="Gene3D" id="1.10.10.60">
    <property type="entry name" value="Homeodomain-like"/>
    <property type="match status" value="1"/>
</dbReference>
<reference evidence="4" key="1">
    <citation type="submission" date="2015-02" db="EMBL/GenBank/DDBJ databases">
        <title>Draft Genome of Frankia sp. CpI1-S.</title>
        <authorList>
            <person name="Oshone R.T."/>
            <person name="Ngom M."/>
            <person name="Ghodhbane-Gtari F."/>
            <person name="Gtari M."/>
            <person name="Morris K."/>
            <person name="Thomas K."/>
            <person name="Sen A."/>
            <person name="Tisa L.S."/>
        </authorList>
    </citation>
    <scope>NUCLEOTIDE SEQUENCE [LARGE SCALE GENOMIC DNA]</scope>
    <source>
        <strain evidence="4">CpI1-S</strain>
    </source>
</reference>
<evidence type="ECO:0000256" key="1">
    <source>
        <dbReference type="SAM" id="MobiDB-lite"/>
    </source>
</evidence>
<keyword evidence="4" id="KW-1185">Reference proteome</keyword>
<sequence>MSTESSGRLGRAHLRPVADGEAEQVRALHAEGLSRNKIAERLGRSPSTVSKLAQTLGLEFDRAATRAATRAAVVDAAARRAEILTATYQRLGEVLSRLGARQPLAHGETKDGEIVESSVTVLPARDVQALATASDRLSSVISRLEAVDDGAASMSAVDEWLRAMSGRSA</sequence>
<dbReference type="AlphaFoldDB" id="A0A0D8BHZ0"/>
<evidence type="ECO:0000313" key="3">
    <source>
        <dbReference type="EMBL" id="KJE23695.1"/>
    </source>
</evidence>
<dbReference type="OrthoDB" id="4551805at2"/>
<reference evidence="3 4" key="2">
    <citation type="journal article" date="2016" name="Genome Announc.">
        <title>Permanent Draft Genome Sequences for Two Variants of Frankia sp. Strain CpI1, the First Frankia Strain Isolated from Root Nodules of Comptonia peregrina.</title>
        <authorList>
            <person name="Oshone R."/>
            <person name="Hurst S.G.IV."/>
            <person name="Abebe-Akele F."/>
            <person name="Simpson S."/>
            <person name="Morris K."/>
            <person name="Thomas W.K."/>
            <person name="Tisa L.S."/>
        </authorList>
    </citation>
    <scope>NUCLEOTIDE SEQUENCE [LARGE SCALE GENOMIC DNA]</scope>
    <source>
        <strain evidence="4">CpI1-S</strain>
    </source>
</reference>
<evidence type="ECO:0000313" key="4">
    <source>
        <dbReference type="Proteomes" id="UP000032545"/>
    </source>
</evidence>
<dbReference type="Proteomes" id="UP000032545">
    <property type="component" value="Unassembled WGS sequence"/>
</dbReference>
<protein>
    <submittedName>
        <fullName evidence="3">Helix-turn-helix domain</fullName>
    </submittedName>
</protein>
<evidence type="ECO:0000259" key="2">
    <source>
        <dbReference type="Pfam" id="PF13936"/>
    </source>
</evidence>
<comment type="caution">
    <text evidence="3">The sequence shown here is derived from an EMBL/GenBank/DDBJ whole genome shotgun (WGS) entry which is preliminary data.</text>
</comment>